<keyword evidence="1" id="KW-1003">Cell membrane</keyword>
<keyword evidence="2" id="KW-0812">Transmembrane</keyword>
<dbReference type="GO" id="GO:0045881">
    <property type="term" value="P:positive regulation of sporulation resulting in formation of a cellular spore"/>
    <property type="evidence" value="ECO:0007669"/>
    <property type="project" value="InterPro"/>
</dbReference>
<keyword evidence="4" id="KW-1185">Reference proteome</keyword>
<comment type="subcellular location">
    <subcellularLocation>
        <location evidence="1">Cell membrane</location>
    </subcellularLocation>
</comment>
<dbReference type="InterPro" id="IPR024164">
    <property type="entry name" value="KinB-signalling_activ"/>
</dbReference>
<evidence type="ECO:0000256" key="2">
    <source>
        <dbReference type="SAM" id="Phobius"/>
    </source>
</evidence>
<keyword evidence="1" id="KW-0749">Sporulation</keyword>
<keyword evidence="1 2" id="KW-0472">Membrane</keyword>
<accession>A0A366XRP1</accession>
<dbReference type="Pfam" id="PF14089">
    <property type="entry name" value="KbaA"/>
    <property type="match status" value="1"/>
</dbReference>
<sequence length="195" mass="22070">MNFRKWVYLFFSTLALGGLSGMITGLVIKGDLNQGIVPLLGLAVWFLGVAIIFSLISQMGFFAYLTIHRFGLGIFKSVKLWNAVQLVLVAFVLFDLVFFRYTAFAKAEETIFSYLVLPFLLLILGLIVAFIKQKQTNKQAFVPALFFMTVVTTLELFPVLRANDSKWVWIMFVPLIVSNIWQMLTLHKLTGTASK</sequence>
<feature type="transmembrane region" description="Helical" evidence="2">
    <location>
        <begin position="7"/>
        <end position="28"/>
    </location>
</feature>
<evidence type="ECO:0000313" key="3">
    <source>
        <dbReference type="EMBL" id="RBW67795.1"/>
    </source>
</evidence>
<proteinExistence type="predicted"/>
<dbReference type="GO" id="GO:0005886">
    <property type="term" value="C:plasma membrane"/>
    <property type="evidence" value="ECO:0007669"/>
    <property type="project" value="UniProtKB-SubCell"/>
</dbReference>
<name>A0A366XRP1_9BACI</name>
<dbReference type="PIRSF" id="PIRSF029886">
    <property type="entry name" value="KBAA"/>
    <property type="match status" value="1"/>
</dbReference>
<dbReference type="OrthoDB" id="2374256at2"/>
<feature type="transmembrane region" description="Helical" evidence="2">
    <location>
        <begin position="79"/>
        <end position="99"/>
    </location>
</feature>
<dbReference type="GO" id="GO:0030435">
    <property type="term" value="P:sporulation resulting in formation of a cellular spore"/>
    <property type="evidence" value="ECO:0007669"/>
    <property type="project" value="UniProtKB-KW"/>
</dbReference>
<dbReference type="SMART" id="SM01251">
    <property type="entry name" value="KbaA"/>
    <property type="match status" value="1"/>
</dbReference>
<feature type="transmembrane region" description="Helical" evidence="2">
    <location>
        <begin position="40"/>
        <end position="67"/>
    </location>
</feature>
<feature type="transmembrane region" description="Helical" evidence="2">
    <location>
        <begin position="167"/>
        <end position="186"/>
    </location>
</feature>
<comment type="function">
    <text evidence="1">Involved in the activation of the KinB signaling pathway of sporulation.</text>
</comment>
<comment type="caution">
    <text evidence="3">The sequence shown here is derived from an EMBL/GenBank/DDBJ whole genome shotgun (WGS) entry which is preliminary data.</text>
</comment>
<reference evidence="3 4" key="1">
    <citation type="submission" date="2018-07" db="EMBL/GenBank/DDBJ databases">
        <title>Lottiidibacillus patelloidae gen. nov., sp. nov., isolated from the intestinal tract of a marine limpet and the reclassification of B. taeanensis BH030017T, B. algicola KMM 3737T and B. hwajinpoensis SW-72T as genus Lottiidibacillus.</title>
        <authorList>
            <person name="Liu R."/>
            <person name="Huang Z."/>
        </authorList>
    </citation>
    <scope>NUCLEOTIDE SEQUENCE [LARGE SCALE GENOMIC DNA]</scope>
    <source>
        <strain evidence="3 4">BH030017</strain>
    </source>
</reference>
<organism evidence="3 4">
    <name type="scientific">Bacillus taeanensis</name>
    <dbReference type="NCBI Taxonomy" id="273032"/>
    <lineage>
        <taxon>Bacteria</taxon>
        <taxon>Bacillati</taxon>
        <taxon>Bacillota</taxon>
        <taxon>Bacilli</taxon>
        <taxon>Bacillales</taxon>
        <taxon>Bacillaceae</taxon>
        <taxon>Bacillus</taxon>
    </lineage>
</organism>
<evidence type="ECO:0000256" key="1">
    <source>
        <dbReference type="PIRNR" id="PIRNR029886"/>
    </source>
</evidence>
<feature type="transmembrane region" description="Helical" evidence="2">
    <location>
        <begin position="111"/>
        <end position="131"/>
    </location>
</feature>
<keyword evidence="2" id="KW-1133">Transmembrane helix</keyword>
<feature type="transmembrane region" description="Helical" evidence="2">
    <location>
        <begin position="140"/>
        <end position="161"/>
    </location>
</feature>
<dbReference type="AlphaFoldDB" id="A0A366XRP1"/>
<dbReference type="RefSeq" id="WP_113808074.1">
    <property type="nucleotide sequence ID" value="NZ_QOCW01000030.1"/>
</dbReference>
<gene>
    <name evidence="3" type="ORF">DS031_20570</name>
</gene>
<protein>
    <recommendedName>
        <fullName evidence="1">KinB-signaling pathway activation protein</fullName>
    </recommendedName>
</protein>
<evidence type="ECO:0000313" key="4">
    <source>
        <dbReference type="Proteomes" id="UP000253314"/>
    </source>
</evidence>
<dbReference type="Proteomes" id="UP000253314">
    <property type="component" value="Unassembled WGS sequence"/>
</dbReference>
<dbReference type="EMBL" id="QOCW01000030">
    <property type="protein sequence ID" value="RBW67795.1"/>
    <property type="molecule type" value="Genomic_DNA"/>
</dbReference>